<dbReference type="EMBL" id="AFNH02001010">
    <property type="protein sequence ID" value="EZG45801.1"/>
    <property type="molecule type" value="Genomic_DNA"/>
</dbReference>
<dbReference type="Proteomes" id="UP000019763">
    <property type="component" value="Unassembled WGS sequence"/>
</dbReference>
<comment type="caution">
    <text evidence="1">The sequence shown here is derived from an EMBL/GenBank/DDBJ whole genome shotgun (WGS) entry which is preliminary data.</text>
</comment>
<name>A0A023B0R0_GRENI</name>
<dbReference type="SUPFAM" id="SSF69572">
    <property type="entry name" value="Activating enzymes of the ubiquitin-like proteins"/>
    <property type="match status" value="1"/>
</dbReference>
<dbReference type="InterPro" id="IPR035985">
    <property type="entry name" value="Ubiquitin-activating_enz"/>
</dbReference>
<evidence type="ECO:0000313" key="1">
    <source>
        <dbReference type="EMBL" id="EZG45801.1"/>
    </source>
</evidence>
<accession>A0A023B0R0</accession>
<dbReference type="GO" id="GO:0008641">
    <property type="term" value="F:ubiquitin-like modifier activating enzyme activity"/>
    <property type="evidence" value="ECO:0007669"/>
    <property type="project" value="InterPro"/>
</dbReference>
<keyword evidence="2" id="KW-1185">Reference proteome</keyword>
<evidence type="ECO:0000313" key="2">
    <source>
        <dbReference type="Proteomes" id="UP000019763"/>
    </source>
</evidence>
<dbReference type="VEuPathDB" id="CryptoDB:GNI_136700"/>
<protein>
    <submittedName>
        <fullName evidence="1">Ubiquitin domain protein</fullName>
    </submittedName>
</protein>
<organism evidence="1 2">
    <name type="scientific">Gregarina niphandrodes</name>
    <name type="common">Septate eugregarine</name>
    <dbReference type="NCBI Taxonomy" id="110365"/>
    <lineage>
        <taxon>Eukaryota</taxon>
        <taxon>Sar</taxon>
        <taxon>Alveolata</taxon>
        <taxon>Apicomplexa</taxon>
        <taxon>Conoidasida</taxon>
        <taxon>Gregarinasina</taxon>
        <taxon>Eugregarinorida</taxon>
        <taxon>Gregarinidae</taxon>
        <taxon>Gregarina</taxon>
    </lineage>
</organism>
<reference evidence="1" key="1">
    <citation type="submission" date="2013-12" db="EMBL/GenBank/DDBJ databases">
        <authorList>
            <person name="Omoto C.K."/>
            <person name="Sibley D."/>
            <person name="Venepally P."/>
            <person name="Hadjithomas M."/>
            <person name="Karamycheva S."/>
            <person name="Brunk B."/>
            <person name="Roos D."/>
            <person name="Caler E."/>
            <person name="Lorenzi H."/>
        </authorList>
    </citation>
    <scope>NUCLEOTIDE SEQUENCE</scope>
</reference>
<dbReference type="Gene3D" id="3.40.50.720">
    <property type="entry name" value="NAD(P)-binding Rossmann-like Domain"/>
    <property type="match status" value="1"/>
</dbReference>
<gene>
    <name evidence="1" type="ORF">GNI_136700</name>
</gene>
<dbReference type="OrthoDB" id="1708823at2759"/>
<dbReference type="GeneID" id="22914862"/>
<dbReference type="AlphaFoldDB" id="A0A023B0R0"/>
<dbReference type="RefSeq" id="XP_011132438.1">
    <property type="nucleotide sequence ID" value="XM_011134136.1"/>
</dbReference>
<proteinExistence type="predicted"/>
<sequence length="53" mass="5685">MASERFDRQLRLWGEAGQILIEECIVILDGIDGVNEEIAMSLCATGSGCLLSG</sequence>